<keyword evidence="7" id="KW-1185">Reference proteome</keyword>
<dbReference type="PANTHER" id="PTHR11588">
    <property type="entry name" value="TUBULIN"/>
    <property type="match status" value="1"/>
</dbReference>
<keyword evidence="4" id="KW-0342">GTP-binding</keyword>
<dbReference type="InterPro" id="IPR036525">
    <property type="entry name" value="Tubulin/FtsZ_GTPase_sf"/>
</dbReference>
<feature type="domain" description="Tubulin/FtsZ GTPase" evidence="5">
    <location>
        <begin position="106"/>
        <end position="262"/>
    </location>
</feature>
<organism evidence="6 7">
    <name type="scientific">Reticulomyxa filosa</name>
    <dbReference type="NCBI Taxonomy" id="46433"/>
    <lineage>
        <taxon>Eukaryota</taxon>
        <taxon>Sar</taxon>
        <taxon>Rhizaria</taxon>
        <taxon>Retaria</taxon>
        <taxon>Foraminifera</taxon>
        <taxon>Monothalamids</taxon>
        <taxon>Reticulomyxidae</taxon>
        <taxon>Reticulomyxa</taxon>
    </lineage>
</organism>
<dbReference type="PRINTS" id="PR01161">
    <property type="entry name" value="TUBULIN"/>
</dbReference>
<dbReference type="Pfam" id="PF00091">
    <property type="entry name" value="Tubulin"/>
    <property type="match status" value="1"/>
</dbReference>
<evidence type="ECO:0000313" key="7">
    <source>
        <dbReference type="Proteomes" id="UP000023152"/>
    </source>
</evidence>
<name>X6NWH8_RETFI</name>
<evidence type="ECO:0000256" key="3">
    <source>
        <dbReference type="ARBA" id="ARBA00022741"/>
    </source>
</evidence>
<dbReference type="GO" id="GO:0007017">
    <property type="term" value="P:microtubule-based process"/>
    <property type="evidence" value="ECO:0007669"/>
    <property type="project" value="InterPro"/>
</dbReference>
<dbReference type="Gene3D" id="1.10.287.600">
    <property type="entry name" value="Helix hairpin bin"/>
    <property type="match status" value="1"/>
</dbReference>
<dbReference type="AlphaFoldDB" id="X6NWH8"/>
<dbReference type="Proteomes" id="UP000023152">
    <property type="component" value="Unassembled WGS sequence"/>
</dbReference>
<reference evidence="6 7" key="1">
    <citation type="journal article" date="2013" name="Curr. Biol.">
        <title>The Genome of the Foraminiferan Reticulomyxa filosa.</title>
        <authorList>
            <person name="Glockner G."/>
            <person name="Hulsmann N."/>
            <person name="Schleicher M."/>
            <person name="Noegel A.A."/>
            <person name="Eichinger L."/>
            <person name="Gallinger C."/>
            <person name="Pawlowski J."/>
            <person name="Sierra R."/>
            <person name="Euteneuer U."/>
            <person name="Pillet L."/>
            <person name="Moustafa A."/>
            <person name="Platzer M."/>
            <person name="Groth M."/>
            <person name="Szafranski K."/>
            <person name="Schliwa M."/>
        </authorList>
    </citation>
    <scope>NUCLEOTIDE SEQUENCE [LARGE SCALE GENOMIC DNA]</scope>
</reference>
<dbReference type="InterPro" id="IPR003008">
    <property type="entry name" value="Tubulin_FtsZ_GTPase"/>
</dbReference>
<dbReference type="SUPFAM" id="SSF55307">
    <property type="entry name" value="Tubulin C-terminal domain-like"/>
    <property type="match status" value="1"/>
</dbReference>
<evidence type="ECO:0000313" key="6">
    <source>
        <dbReference type="EMBL" id="ETO29637.1"/>
    </source>
</evidence>
<evidence type="ECO:0000256" key="1">
    <source>
        <dbReference type="ARBA" id="ARBA00009636"/>
    </source>
</evidence>
<evidence type="ECO:0000256" key="4">
    <source>
        <dbReference type="ARBA" id="ARBA00023134"/>
    </source>
</evidence>
<protein>
    <recommendedName>
        <fullName evidence="5">Tubulin/FtsZ GTPase domain-containing protein</fullName>
    </recommendedName>
</protein>
<dbReference type="InterPro" id="IPR023123">
    <property type="entry name" value="Tubulin_C"/>
</dbReference>
<proteinExistence type="inferred from homology"/>
<gene>
    <name evidence="6" type="ORF">RFI_07485</name>
</gene>
<comment type="similarity">
    <text evidence="1">Belongs to the tubulin family.</text>
</comment>
<dbReference type="InterPro" id="IPR000217">
    <property type="entry name" value="Tubulin"/>
</dbReference>
<dbReference type="InterPro" id="IPR008280">
    <property type="entry name" value="Tub_FtsZ_C"/>
</dbReference>
<dbReference type="Gene3D" id="3.40.50.1440">
    <property type="entry name" value="Tubulin/FtsZ, GTPase domain"/>
    <property type="match status" value="1"/>
</dbReference>
<dbReference type="EMBL" id="ASPP01005933">
    <property type="protein sequence ID" value="ETO29637.1"/>
    <property type="molecule type" value="Genomic_DNA"/>
</dbReference>
<accession>X6NWH8</accession>
<keyword evidence="2" id="KW-0493">Microtubule</keyword>
<comment type="caution">
    <text evidence="6">The sequence shown here is derived from an EMBL/GenBank/DDBJ whole genome shotgun (WGS) entry which is preliminary data.</text>
</comment>
<dbReference type="GO" id="GO:0005525">
    <property type="term" value="F:GTP binding"/>
    <property type="evidence" value="ECO:0007669"/>
    <property type="project" value="UniProtKB-KW"/>
</dbReference>
<sequence length="456" mass="51780">MFVDMLFATSFATFDGILPMVCTDCQNSKPLKQIGLLFLHFDALARYHIVPEEKDTSLDFGSTLKKVAQSSRKNLIENRFILPLNNISTKYVKSKKNGVSNAIQDKLNNYLQDYFVPVKDTERRKDEWAPRSICVTSISEREDSIIEKHNWLITTLDEEALWPVAFNNSDVKKSMELVRKEIEANGSPLSFLVINSLGEGLGSGLGASVMVQLHEMYPKVLCTSCSMLPSSSSHLQWYDAVLSIHSMSQTCHQSFIIDYGTLRTSFLTLTTDLESIYQHCVASRNHSTILKYLTLSHSSLSVDAEKKQEKKSTAILTDQLLSSDNWLITAPKKSTFKSLGMLCGYYGFENGITLQQTKHEIKQQLINKKIFSDSSALKIFVDQQSPSLFSKAIMVSNQTSMKHPFQKIANQFNKMYTQKAFLDWYIRENINVQEFEEAYGHVNDVVSLWSTIDQSK</sequence>
<evidence type="ECO:0000259" key="5">
    <source>
        <dbReference type="Pfam" id="PF00091"/>
    </source>
</evidence>
<keyword evidence="3" id="KW-0547">Nucleotide-binding</keyword>
<dbReference type="SUPFAM" id="SSF52490">
    <property type="entry name" value="Tubulin nucleotide-binding domain-like"/>
    <property type="match status" value="1"/>
</dbReference>
<dbReference type="GO" id="GO:0005874">
    <property type="term" value="C:microtubule"/>
    <property type="evidence" value="ECO:0007669"/>
    <property type="project" value="UniProtKB-KW"/>
</dbReference>
<evidence type="ECO:0000256" key="2">
    <source>
        <dbReference type="ARBA" id="ARBA00022701"/>
    </source>
</evidence>